<dbReference type="GO" id="GO:0043190">
    <property type="term" value="C:ATP-binding cassette (ABC) transporter complex"/>
    <property type="evidence" value="ECO:0007669"/>
    <property type="project" value="InterPro"/>
</dbReference>
<keyword evidence="5" id="KW-1185">Reference proteome</keyword>
<dbReference type="PROSITE" id="PS51257">
    <property type="entry name" value="PROKAR_LIPOPROTEIN"/>
    <property type="match status" value="1"/>
</dbReference>
<accession>A0A1H4ZCC4</accession>
<dbReference type="PANTHER" id="PTHR30290">
    <property type="entry name" value="PERIPLASMIC BINDING COMPONENT OF ABC TRANSPORTER"/>
    <property type="match status" value="1"/>
</dbReference>
<evidence type="ECO:0000256" key="2">
    <source>
        <dbReference type="SAM" id="SignalP"/>
    </source>
</evidence>
<dbReference type="InterPro" id="IPR030678">
    <property type="entry name" value="Peptide/Ni-bd"/>
</dbReference>
<feature type="domain" description="Solute-binding protein family 5" evidence="3">
    <location>
        <begin position="116"/>
        <end position="470"/>
    </location>
</feature>
<dbReference type="Gene3D" id="3.10.105.10">
    <property type="entry name" value="Dipeptide-binding Protein, Domain 3"/>
    <property type="match status" value="1"/>
</dbReference>
<evidence type="ECO:0000313" key="5">
    <source>
        <dbReference type="Proteomes" id="UP000198742"/>
    </source>
</evidence>
<evidence type="ECO:0000313" key="4">
    <source>
        <dbReference type="EMBL" id="SED27597.1"/>
    </source>
</evidence>
<dbReference type="OrthoDB" id="9796817at2"/>
<protein>
    <submittedName>
        <fullName evidence="4">Peptide/nickel transport system substrate-binding protein</fullName>
    </submittedName>
</protein>
<keyword evidence="2" id="KW-0732">Signal</keyword>
<dbReference type="GO" id="GO:1904680">
    <property type="term" value="F:peptide transmembrane transporter activity"/>
    <property type="evidence" value="ECO:0007669"/>
    <property type="project" value="TreeGrafter"/>
</dbReference>
<evidence type="ECO:0000256" key="1">
    <source>
        <dbReference type="SAM" id="MobiDB-lite"/>
    </source>
</evidence>
<dbReference type="Pfam" id="PF00496">
    <property type="entry name" value="SBP_bac_5"/>
    <property type="match status" value="1"/>
</dbReference>
<evidence type="ECO:0000259" key="3">
    <source>
        <dbReference type="Pfam" id="PF00496"/>
    </source>
</evidence>
<sequence>MRDARGLAWGASVLLVTLAACTASPGAPHPRVEDDPPASFGAPVAGAKDPGRTGPAAPIEGAEVGGTLTVYLPAAPGPDTLDPTGAWSAPGNAIQGSLVSRSLTQYARGPDGESVLVPDLATDLGRPNDDYTEWTFTIRDDATWEDGSPVTPEEVAFGICRSLDTEVFPAGPGAEYSTHFFAGTDDYDGPYTGDDAACEDWDAISVEGRDVVIEMAVPFPDMDYYAAVMAMGPAPLGDASEPTRYRQRPMATGPYKVASWTPDEELVLVRNDAWDADSDPARHQYADRFVFKFSQDQAKVTEMILSGRDAGRTALTTSLGVDRYVEADEVLGDRLVHQASQCVGTVTPDYRKITDIRVRKALAYAYPYEDVWMAGGDVPGVTRMRAGSLMPPGMVGRKDFHVDGEPITYAPERSRALLAEAGFADEPYEITMAYNQTDPRATAMQEQVEKGLQAGGFSVRSIPVHQSIYNVWLDPGNEVNQQLNLRGVLWCPPWPAGSALLPPLLAADAPFNTAHFDEPSVDAEMDDIARLPMDRQADAWGALDERILDDYFPIIPVGYLNQLFAFGDRVGNPTGDGAAGAPNYKDLFVVP</sequence>
<organism evidence="4 5">
    <name type="scientific">Nocardioides exalbidus</name>
    <dbReference type="NCBI Taxonomy" id="402596"/>
    <lineage>
        <taxon>Bacteria</taxon>
        <taxon>Bacillati</taxon>
        <taxon>Actinomycetota</taxon>
        <taxon>Actinomycetes</taxon>
        <taxon>Propionibacteriales</taxon>
        <taxon>Nocardioidaceae</taxon>
        <taxon>Nocardioides</taxon>
    </lineage>
</organism>
<name>A0A1H4ZCC4_9ACTN</name>
<reference evidence="5" key="1">
    <citation type="submission" date="2016-10" db="EMBL/GenBank/DDBJ databases">
        <authorList>
            <person name="Varghese N."/>
            <person name="Submissions S."/>
        </authorList>
    </citation>
    <scope>NUCLEOTIDE SEQUENCE [LARGE SCALE GENOMIC DNA]</scope>
    <source>
        <strain evidence="5">DSM 22017</strain>
    </source>
</reference>
<feature type="signal peptide" evidence="2">
    <location>
        <begin position="1"/>
        <end position="22"/>
    </location>
</feature>
<dbReference type="GO" id="GO:0042597">
    <property type="term" value="C:periplasmic space"/>
    <property type="evidence" value="ECO:0007669"/>
    <property type="project" value="UniProtKB-ARBA"/>
</dbReference>
<dbReference type="InterPro" id="IPR000914">
    <property type="entry name" value="SBP_5_dom"/>
</dbReference>
<dbReference type="InterPro" id="IPR039424">
    <property type="entry name" value="SBP_5"/>
</dbReference>
<dbReference type="PANTHER" id="PTHR30290:SF83">
    <property type="entry name" value="ABC TRANSPORTER SUBSTRATE-BINDING PROTEIN"/>
    <property type="match status" value="1"/>
</dbReference>
<dbReference type="SUPFAM" id="SSF53850">
    <property type="entry name" value="Periplasmic binding protein-like II"/>
    <property type="match status" value="1"/>
</dbReference>
<dbReference type="GO" id="GO:0015833">
    <property type="term" value="P:peptide transport"/>
    <property type="evidence" value="ECO:0007669"/>
    <property type="project" value="TreeGrafter"/>
</dbReference>
<dbReference type="Gene3D" id="3.40.190.10">
    <property type="entry name" value="Periplasmic binding protein-like II"/>
    <property type="match status" value="1"/>
</dbReference>
<dbReference type="EMBL" id="FNRT01000002">
    <property type="protein sequence ID" value="SED27597.1"/>
    <property type="molecule type" value="Genomic_DNA"/>
</dbReference>
<dbReference type="AlphaFoldDB" id="A0A1H4ZCC4"/>
<gene>
    <name evidence="4" type="ORF">SAMN04489844_4073</name>
</gene>
<feature type="region of interest" description="Disordered" evidence="1">
    <location>
        <begin position="25"/>
        <end position="60"/>
    </location>
</feature>
<dbReference type="PIRSF" id="PIRSF002741">
    <property type="entry name" value="MppA"/>
    <property type="match status" value="1"/>
</dbReference>
<dbReference type="STRING" id="402596.SAMN04489844_4073"/>
<proteinExistence type="predicted"/>
<feature type="chain" id="PRO_5011754176" evidence="2">
    <location>
        <begin position="23"/>
        <end position="591"/>
    </location>
</feature>
<dbReference type="Proteomes" id="UP000198742">
    <property type="component" value="Unassembled WGS sequence"/>
</dbReference>